<feature type="transmembrane region" description="Helical" evidence="5">
    <location>
        <begin position="620"/>
        <end position="642"/>
    </location>
</feature>
<evidence type="ECO:0000256" key="3">
    <source>
        <dbReference type="ARBA" id="ARBA00022989"/>
    </source>
</evidence>
<sequence>MNTLRLARSELRRVTTGRLPRLAILALILVPLLYGSLYLYANADPYDRLDHIPAALVVADEGVTKADGTRFDAGRKVADKLKESGAFEWHEVSAADAEAGVRDGRFTFSLTLPADFSSALTSTADFAPRQGLISVTTNDANNYLVGTIADRVVSEVRRSVASEVGQEAAEKFLVGFGTVYQRTQEAAAGASKLTDGAGQASAGATKLADGQRALLDGSRKLADGTATAASGAGELSTGLNMLRDKTKDLPAQTARLASGARQVADGNERVAVAGEEVAGAAQGVVDKLDGVESDIAGQLRAIGVPEDRISEVVARVRGLRAPVDQANGKVQTAATQLRTLANGADQVADGADTLAAATPALTEGISKAADGGKRLADGTSQLRDGAAALRDGEQTAVDGTDRLAAGARALADGSTQLRDGLTAGLGTIPHPDDATRDATARTIGDPVAVRTVGENSAGSYGAGLAPFFLGLATWIGAFVLFLVLRPLSSRALAAGYPAVRTALAGWLPAALLGLAQVVLMFTAVTTLIGIHPARPLATLGFLALTSLAFIAIVHALNAFFGPSGKFVALVVLILQLISAGGTFPWQTLPEALYPLHKALPMGYVVDGLRHLMYGGPLSGVVVDVAVLGAYLIGGLAVSTLAARKQRVWTAKRLRPELVL</sequence>
<dbReference type="NCBIfam" id="TIGR03061">
    <property type="entry name" value="pip_yhgE_Nterm"/>
    <property type="match status" value="1"/>
</dbReference>
<dbReference type="InterPro" id="IPR013525">
    <property type="entry name" value="ABC2_TM"/>
</dbReference>
<dbReference type="STRING" id="504798.SAMN05421871_102488"/>
<keyword evidence="2 5" id="KW-0812">Transmembrane</keyword>
<dbReference type="AlphaFoldDB" id="A0A1H0NR33"/>
<evidence type="ECO:0000313" key="8">
    <source>
        <dbReference type="Proteomes" id="UP000199651"/>
    </source>
</evidence>
<feature type="transmembrane region" description="Helical" evidence="5">
    <location>
        <begin position="460"/>
        <end position="484"/>
    </location>
</feature>
<keyword evidence="8" id="KW-1185">Reference proteome</keyword>
<dbReference type="PANTHER" id="PTHR43077">
    <property type="entry name" value="TRANSPORT PERMEASE YVFS-RELATED"/>
    <property type="match status" value="1"/>
</dbReference>
<dbReference type="InterPro" id="IPR017500">
    <property type="entry name" value="Phage_infect_YhgE_N"/>
</dbReference>
<keyword evidence="3 5" id="KW-1133">Transmembrane helix</keyword>
<evidence type="ECO:0000313" key="7">
    <source>
        <dbReference type="EMBL" id="SDO94915.1"/>
    </source>
</evidence>
<dbReference type="InterPro" id="IPR051328">
    <property type="entry name" value="T7SS_ABC-Transporter"/>
</dbReference>
<dbReference type="InterPro" id="IPR017501">
    <property type="entry name" value="Phage_infect_YhgE_C"/>
</dbReference>
<comment type="subcellular location">
    <subcellularLocation>
        <location evidence="1">Membrane</location>
        <topology evidence="1">Multi-pass membrane protein</topology>
    </subcellularLocation>
</comment>
<dbReference type="NCBIfam" id="TIGR03057">
    <property type="entry name" value="xxxLxxG_by_4"/>
    <property type="match status" value="4"/>
</dbReference>
<protein>
    <submittedName>
        <fullName evidence="7">Putative membrane protein</fullName>
    </submittedName>
</protein>
<name>A0A1H0NR33_9PSEU</name>
<feature type="transmembrane region" description="Helical" evidence="5">
    <location>
        <begin position="21"/>
        <end position="41"/>
    </location>
</feature>
<gene>
    <name evidence="7" type="ORF">SAMN05192558_105438</name>
</gene>
<evidence type="ECO:0000256" key="1">
    <source>
        <dbReference type="ARBA" id="ARBA00004141"/>
    </source>
</evidence>
<proteinExistence type="predicted"/>
<keyword evidence="4 5" id="KW-0472">Membrane</keyword>
<dbReference type="RefSeq" id="WP_091375430.1">
    <property type="nucleotide sequence ID" value="NZ_FNDV01000002.1"/>
</dbReference>
<evidence type="ECO:0000256" key="5">
    <source>
        <dbReference type="SAM" id="Phobius"/>
    </source>
</evidence>
<feature type="transmembrane region" description="Helical" evidence="5">
    <location>
        <begin position="536"/>
        <end position="559"/>
    </location>
</feature>
<dbReference type="SUPFAM" id="SSF58104">
    <property type="entry name" value="Methyl-accepting chemotaxis protein (MCP) signaling domain"/>
    <property type="match status" value="1"/>
</dbReference>
<evidence type="ECO:0000259" key="6">
    <source>
        <dbReference type="Pfam" id="PF12698"/>
    </source>
</evidence>
<dbReference type="Pfam" id="PF12698">
    <property type="entry name" value="ABC2_membrane_3"/>
    <property type="match status" value="1"/>
</dbReference>
<organism evidence="7 8">
    <name type="scientific">Actinokineospora alba</name>
    <dbReference type="NCBI Taxonomy" id="504798"/>
    <lineage>
        <taxon>Bacteria</taxon>
        <taxon>Bacillati</taxon>
        <taxon>Actinomycetota</taxon>
        <taxon>Actinomycetes</taxon>
        <taxon>Pseudonocardiales</taxon>
        <taxon>Pseudonocardiaceae</taxon>
        <taxon>Actinokineospora</taxon>
    </lineage>
</organism>
<dbReference type="PANTHER" id="PTHR43077:SF5">
    <property type="entry name" value="PHAGE INFECTION PROTEIN"/>
    <property type="match status" value="1"/>
</dbReference>
<evidence type="ECO:0000256" key="2">
    <source>
        <dbReference type="ARBA" id="ARBA00022692"/>
    </source>
</evidence>
<accession>A0A1H0NR33</accession>
<dbReference type="InterPro" id="IPR023908">
    <property type="entry name" value="xxxLxxG_rpt"/>
</dbReference>
<feature type="transmembrane region" description="Helical" evidence="5">
    <location>
        <begin position="566"/>
        <end position="585"/>
    </location>
</feature>
<reference evidence="8" key="1">
    <citation type="submission" date="2016-10" db="EMBL/GenBank/DDBJ databases">
        <authorList>
            <person name="Varghese N."/>
            <person name="Submissions S."/>
        </authorList>
    </citation>
    <scope>NUCLEOTIDE SEQUENCE [LARGE SCALE GENOMIC DNA]</scope>
    <source>
        <strain evidence="8">IBRC-M 10655</strain>
    </source>
</reference>
<feature type="domain" description="ABC-2 type transporter transmembrane" evidence="6">
    <location>
        <begin position="451"/>
        <end position="637"/>
    </location>
</feature>
<dbReference type="Gene3D" id="1.10.287.950">
    <property type="entry name" value="Methyl-accepting chemotaxis protein"/>
    <property type="match status" value="1"/>
</dbReference>
<dbReference type="GO" id="GO:0140359">
    <property type="term" value="F:ABC-type transporter activity"/>
    <property type="evidence" value="ECO:0007669"/>
    <property type="project" value="InterPro"/>
</dbReference>
<feature type="transmembrane region" description="Helical" evidence="5">
    <location>
        <begin position="505"/>
        <end position="530"/>
    </location>
</feature>
<evidence type="ECO:0000256" key="4">
    <source>
        <dbReference type="ARBA" id="ARBA00023136"/>
    </source>
</evidence>
<dbReference type="EMBL" id="FNJB01000005">
    <property type="protein sequence ID" value="SDO94915.1"/>
    <property type="molecule type" value="Genomic_DNA"/>
</dbReference>
<dbReference type="NCBIfam" id="TIGR03062">
    <property type="entry name" value="pip_yhgE_Cterm"/>
    <property type="match status" value="1"/>
</dbReference>
<dbReference type="OrthoDB" id="9811483at2"/>
<dbReference type="Proteomes" id="UP000199651">
    <property type="component" value="Unassembled WGS sequence"/>
</dbReference>
<dbReference type="GO" id="GO:0016020">
    <property type="term" value="C:membrane"/>
    <property type="evidence" value="ECO:0007669"/>
    <property type="project" value="UniProtKB-SubCell"/>
</dbReference>